<evidence type="ECO:0000313" key="3">
    <source>
        <dbReference type="EMBL" id="RMB12442.1"/>
    </source>
</evidence>
<comment type="caution">
    <text evidence="3">The sequence shown here is derived from an EMBL/GenBank/DDBJ whole genome shotgun (WGS) entry which is preliminary data.</text>
</comment>
<dbReference type="GO" id="GO:0016757">
    <property type="term" value="F:glycosyltransferase activity"/>
    <property type="evidence" value="ECO:0007669"/>
    <property type="project" value="InterPro"/>
</dbReference>
<gene>
    <name evidence="3" type="ORF">BXY39_0938</name>
</gene>
<evidence type="ECO:0000313" key="4">
    <source>
        <dbReference type="Proteomes" id="UP000271227"/>
    </source>
</evidence>
<protein>
    <submittedName>
        <fullName evidence="3">Uncharacterized protein DUF563</fullName>
    </submittedName>
</protein>
<keyword evidence="4" id="KW-1185">Reference proteome</keyword>
<dbReference type="Proteomes" id="UP000271227">
    <property type="component" value="Unassembled WGS sequence"/>
</dbReference>
<dbReference type="OrthoDB" id="3760154at2"/>
<organism evidence="3 4">
    <name type="scientific">Eilatimonas milleporae</name>
    <dbReference type="NCBI Taxonomy" id="911205"/>
    <lineage>
        <taxon>Bacteria</taxon>
        <taxon>Pseudomonadati</taxon>
        <taxon>Pseudomonadota</taxon>
        <taxon>Alphaproteobacteria</taxon>
        <taxon>Kordiimonadales</taxon>
        <taxon>Kordiimonadaceae</taxon>
        <taxon>Eilatimonas</taxon>
    </lineage>
</organism>
<proteinExistence type="predicted"/>
<dbReference type="InParanoid" id="A0A3M0CSD7"/>
<evidence type="ECO:0000256" key="1">
    <source>
        <dbReference type="SAM" id="MobiDB-lite"/>
    </source>
</evidence>
<dbReference type="Pfam" id="PF04577">
    <property type="entry name" value="Glyco_transf_61"/>
    <property type="match status" value="1"/>
</dbReference>
<feature type="region of interest" description="Disordered" evidence="1">
    <location>
        <begin position="35"/>
        <end position="56"/>
    </location>
</feature>
<feature type="domain" description="Glycosyltransferase 61 catalytic" evidence="2">
    <location>
        <begin position="77"/>
        <end position="251"/>
    </location>
</feature>
<sequence length="384" mass="42814">MPDAVKARMIAVPDALLHPYTDLQPPFPGGLSGVHDGDIGRHKRHGKPADCPPPQVDGPVATLPGRYMYGGPLFIHYGHFITESLGRLWGLSPADETYGPVDGVVFLPLTKLEIAGADDLRAYMTRTFEYLGLAPDRLVFPSAPVRVESLIVPEQGCGLGMPSLPAFRRFVAARRREKHSPHKYVYVSRENYLHKASLLGESLLAARLAAAGFFILRPEEYPIAEQVDILASADVLVFAEGSALHTMLLVPDYRGRVYIVRRRNNAQHFRPQLQGLGIDVREFDATVMLPQLFGQARWGHAMTDIRMVLHCLRLELGLDIDVPQRRDCIDAVEADLLRYIDLARTADGLRRDNIEPFLAAVEVTGFAMPAFRQAYARHIMPRRA</sequence>
<evidence type="ECO:0000259" key="2">
    <source>
        <dbReference type="Pfam" id="PF04577"/>
    </source>
</evidence>
<dbReference type="RefSeq" id="WP_121937613.1">
    <property type="nucleotide sequence ID" value="NZ_REFR01000009.1"/>
</dbReference>
<dbReference type="AlphaFoldDB" id="A0A3M0CSD7"/>
<name>A0A3M0CSD7_9PROT</name>
<accession>A0A3M0CSD7</accession>
<reference evidence="3 4" key="1">
    <citation type="submission" date="2018-10" db="EMBL/GenBank/DDBJ databases">
        <title>Genomic Encyclopedia of Archaeal and Bacterial Type Strains, Phase II (KMG-II): from individual species to whole genera.</title>
        <authorList>
            <person name="Goeker M."/>
        </authorList>
    </citation>
    <scope>NUCLEOTIDE SEQUENCE [LARGE SCALE GENOMIC DNA]</scope>
    <source>
        <strain evidence="3 4">DSM 25217</strain>
    </source>
</reference>
<dbReference type="EMBL" id="REFR01000009">
    <property type="protein sequence ID" value="RMB12442.1"/>
    <property type="molecule type" value="Genomic_DNA"/>
</dbReference>
<dbReference type="InterPro" id="IPR049625">
    <property type="entry name" value="Glyco_transf_61_cat"/>
</dbReference>